<feature type="transmembrane region" description="Helical" evidence="11">
    <location>
        <begin position="20"/>
        <end position="39"/>
    </location>
</feature>
<evidence type="ECO:0000313" key="15">
    <source>
        <dbReference type="Proteomes" id="UP000059672"/>
    </source>
</evidence>
<dbReference type="PANTHER" id="PTHR47755:SF1">
    <property type="entry name" value="CELL DIVISION PROTEIN FTSX"/>
    <property type="match status" value="1"/>
</dbReference>
<dbReference type="GO" id="GO:0005886">
    <property type="term" value="C:plasma membrane"/>
    <property type="evidence" value="ECO:0007669"/>
    <property type="project" value="UniProtKB-SubCell"/>
</dbReference>
<evidence type="ECO:0000256" key="7">
    <source>
        <dbReference type="ARBA" id="ARBA00022989"/>
    </source>
</evidence>
<evidence type="ECO:0000259" key="12">
    <source>
        <dbReference type="Pfam" id="PF02687"/>
    </source>
</evidence>
<evidence type="ECO:0000313" key="14">
    <source>
        <dbReference type="EMBL" id="AMC11581.1"/>
    </source>
</evidence>
<organism evidence="14 15">
    <name type="scientific">Lutibacter profundi</name>
    <dbReference type="NCBI Taxonomy" id="1622118"/>
    <lineage>
        <taxon>Bacteria</taxon>
        <taxon>Pseudomonadati</taxon>
        <taxon>Bacteroidota</taxon>
        <taxon>Flavobacteriia</taxon>
        <taxon>Flavobacteriales</taxon>
        <taxon>Flavobacteriaceae</taxon>
        <taxon>Lutibacter</taxon>
    </lineage>
</organism>
<dbReference type="Gene3D" id="3.30.70.3040">
    <property type="match status" value="1"/>
</dbReference>
<feature type="transmembrane region" description="Helical" evidence="11">
    <location>
        <begin position="221"/>
        <end position="241"/>
    </location>
</feature>
<comment type="similarity">
    <text evidence="2 10">Belongs to the ABC-4 integral membrane protein family. FtsX subfamily.</text>
</comment>
<name>A0A0X8G7M5_9FLAO</name>
<sequence>MDKSFEKYQKRRLQSSYLSVIISISLVLFLIGVLGLFVIKAKSITEHFKEKVTMTIFLNDNAAKNDVEILKAELKKAAYTKSVIYISKKEAAQKYSEEIGEDFIKFLGDNPLKNAIDLSLKSAFVTPEKMAEIEKKLLNRSIIAEVSYDKPLIELLTKNITRLSFWMLIFSGVFTLIAVVLINSSIRLSVYSKRFTIKTMQMVGATKGFIRTPFIWKSVQLGILGAVVSILGIVAFILYINKTIPELEMLSDYEMLGILFIAIIVLGVLITGVSTFFATQRFLNLRTDELYY</sequence>
<dbReference type="InterPro" id="IPR004513">
    <property type="entry name" value="FtsX"/>
</dbReference>
<evidence type="ECO:0000256" key="3">
    <source>
        <dbReference type="ARBA" id="ARBA00021907"/>
    </source>
</evidence>
<evidence type="ECO:0000256" key="2">
    <source>
        <dbReference type="ARBA" id="ARBA00007379"/>
    </source>
</evidence>
<keyword evidence="10" id="KW-0997">Cell inner membrane</keyword>
<dbReference type="GO" id="GO:0051301">
    <property type="term" value="P:cell division"/>
    <property type="evidence" value="ECO:0007669"/>
    <property type="project" value="UniProtKB-KW"/>
</dbReference>
<reference evidence="15" key="1">
    <citation type="submission" date="2015-12" db="EMBL/GenBank/DDBJ databases">
        <title>Complete genome sequence of Lutibacter profundus strain LP1.</title>
        <authorList>
            <person name="Wissuwa J."/>
            <person name="Le Moine Bauer S."/>
            <person name="Stokke R."/>
            <person name="Dahle H."/>
            <person name="Steen I.H."/>
        </authorList>
    </citation>
    <scope>NUCLEOTIDE SEQUENCE [LARGE SCALE GENOMIC DNA]</scope>
    <source>
        <strain evidence="15">LP1</strain>
    </source>
</reference>
<evidence type="ECO:0000256" key="10">
    <source>
        <dbReference type="PIRNR" id="PIRNR003097"/>
    </source>
</evidence>
<dbReference type="OrthoDB" id="9813411at2"/>
<dbReference type="Proteomes" id="UP000059672">
    <property type="component" value="Chromosome"/>
</dbReference>
<keyword evidence="15" id="KW-1185">Reference proteome</keyword>
<feature type="transmembrane region" description="Helical" evidence="11">
    <location>
        <begin position="165"/>
        <end position="186"/>
    </location>
</feature>
<dbReference type="InterPro" id="IPR040690">
    <property type="entry name" value="FtsX_ECD"/>
</dbReference>
<dbReference type="Pfam" id="PF18075">
    <property type="entry name" value="FtsX_ECD"/>
    <property type="match status" value="1"/>
</dbReference>
<keyword evidence="9 10" id="KW-0131">Cell cycle</keyword>
<keyword evidence="7 11" id="KW-1133">Transmembrane helix</keyword>
<feature type="domain" description="FtsX extracellular" evidence="13">
    <location>
        <begin position="52"/>
        <end position="146"/>
    </location>
</feature>
<evidence type="ECO:0000256" key="9">
    <source>
        <dbReference type="ARBA" id="ARBA00023306"/>
    </source>
</evidence>
<evidence type="ECO:0000259" key="13">
    <source>
        <dbReference type="Pfam" id="PF18075"/>
    </source>
</evidence>
<evidence type="ECO:0000256" key="6">
    <source>
        <dbReference type="ARBA" id="ARBA00022692"/>
    </source>
</evidence>
<reference evidence="14 15" key="2">
    <citation type="journal article" date="2016" name="Int. J. Syst. Evol. Microbiol.">
        <title>Lutibacter profundi sp. nov., isolated from a deep-sea hydrothermal system on the Arctic Mid-Ocean Ridge and emended description of the genus Lutibacter.</title>
        <authorList>
            <person name="Le Moine Bauer S."/>
            <person name="Roalkvam I."/>
            <person name="Steen I.H."/>
            <person name="Dahle H."/>
        </authorList>
    </citation>
    <scope>NUCLEOTIDE SEQUENCE [LARGE SCALE GENOMIC DNA]</scope>
    <source>
        <strain evidence="14 15">LP1</strain>
    </source>
</reference>
<protein>
    <recommendedName>
        <fullName evidence="3 10">Cell division protein FtsX</fullName>
    </recommendedName>
</protein>
<dbReference type="PATRIC" id="fig|1622118.3.peg.2067"/>
<feature type="transmembrane region" description="Helical" evidence="11">
    <location>
        <begin position="253"/>
        <end position="278"/>
    </location>
</feature>
<dbReference type="EMBL" id="CP013355">
    <property type="protein sequence ID" value="AMC11581.1"/>
    <property type="molecule type" value="Genomic_DNA"/>
</dbReference>
<comment type="subcellular location">
    <subcellularLocation>
        <location evidence="10">Cell inner membrane</location>
    </subcellularLocation>
    <subcellularLocation>
        <location evidence="1">Cell membrane</location>
        <topology evidence="1">Multi-pass membrane protein</topology>
    </subcellularLocation>
</comment>
<gene>
    <name evidence="14" type="ORF">Lupro_10025</name>
</gene>
<dbReference type="PANTHER" id="PTHR47755">
    <property type="entry name" value="CELL DIVISION PROTEIN FTSX"/>
    <property type="match status" value="1"/>
</dbReference>
<keyword evidence="8 10" id="KW-0472">Membrane</keyword>
<evidence type="ECO:0000256" key="4">
    <source>
        <dbReference type="ARBA" id="ARBA00022475"/>
    </source>
</evidence>
<dbReference type="KEGG" id="lut:Lupro_10025"/>
<evidence type="ECO:0000256" key="1">
    <source>
        <dbReference type="ARBA" id="ARBA00004651"/>
    </source>
</evidence>
<comment type="function">
    <text evidence="10">Required for cell division and gliding motility.</text>
</comment>
<keyword evidence="4 10" id="KW-1003">Cell membrane</keyword>
<evidence type="ECO:0000256" key="11">
    <source>
        <dbReference type="SAM" id="Phobius"/>
    </source>
</evidence>
<dbReference type="InterPro" id="IPR003838">
    <property type="entry name" value="ABC3_permease_C"/>
</dbReference>
<feature type="domain" description="ABC3 transporter permease C-terminal" evidence="12">
    <location>
        <begin position="169"/>
        <end position="284"/>
    </location>
</feature>
<evidence type="ECO:0000256" key="8">
    <source>
        <dbReference type="ARBA" id="ARBA00023136"/>
    </source>
</evidence>
<keyword evidence="5 10" id="KW-0132">Cell division</keyword>
<dbReference type="STRING" id="1622118.Lupro_10025"/>
<dbReference type="AlphaFoldDB" id="A0A0X8G7M5"/>
<proteinExistence type="inferred from homology"/>
<evidence type="ECO:0000256" key="5">
    <source>
        <dbReference type="ARBA" id="ARBA00022618"/>
    </source>
</evidence>
<keyword evidence="6 11" id="KW-0812">Transmembrane</keyword>
<dbReference type="RefSeq" id="WP_068209601.1">
    <property type="nucleotide sequence ID" value="NZ_CP013355.1"/>
</dbReference>
<dbReference type="PIRSF" id="PIRSF003097">
    <property type="entry name" value="FtsX"/>
    <property type="match status" value="1"/>
</dbReference>
<dbReference type="Pfam" id="PF02687">
    <property type="entry name" value="FtsX"/>
    <property type="match status" value="1"/>
</dbReference>
<accession>A0A0X8G7M5</accession>